<evidence type="ECO:0000313" key="1">
    <source>
        <dbReference type="EMBL" id="MFH5209937.1"/>
    </source>
</evidence>
<comment type="caution">
    <text evidence="1">The sequence shown here is derived from an EMBL/GenBank/DDBJ whole genome shotgun (WGS) entry which is preliminary data.</text>
</comment>
<dbReference type="RefSeq" id="WP_395115630.1">
    <property type="nucleotide sequence ID" value="NZ_JBIMSO010000059.1"/>
</dbReference>
<dbReference type="Proteomes" id="UP001609175">
    <property type="component" value="Unassembled WGS sequence"/>
</dbReference>
<protein>
    <submittedName>
        <fullName evidence="1">Uncharacterized protein</fullName>
    </submittedName>
</protein>
<organism evidence="1 2">
    <name type="scientific">Antrihabitans spumae</name>
    <dbReference type="NCBI Taxonomy" id="3373370"/>
    <lineage>
        <taxon>Bacteria</taxon>
        <taxon>Bacillati</taxon>
        <taxon>Actinomycetota</taxon>
        <taxon>Actinomycetes</taxon>
        <taxon>Mycobacteriales</taxon>
        <taxon>Nocardiaceae</taxon>
        <taxon>Antrihabitans</taxon>
    </lineage>
</organism>
<accession>A0ABW7JPK0</accession>
<sequence>MTLHANVGNEFFAVDDNPDGSIDELVQALIDSDRRRFRTLISQLYKRTEADRLSNIGPGANTSPADSARALFELEGMDDRPPTVAVTSVTNPATGHIFIRSLRRRSSTTMAAAGHDTCIFEGTSLQFLRRVHDRPSEMIFVSQDFLQLPRPSTRSDGTYAIVTVRDEAMIPWLRASARVGSGIFAGLHTDQQFPDLVTVHTETDDGITMTSRVSHHADTVFATTCVLKDETAKRRGRVPERIVATTQPTPIKKWFATTYGALVTVFARSAVRDQPVRWTSEFVDETED</sequence>
<proteinExistence type="predicted"/>
<dbReference type="EMBL" id="JBIMSO010000059">
    <property type="protein sequence ID" value="MFH5209937.1"/>
    <property type="molecule type" value="Genomic_DNA"/>
</dbReference>
<gene>
    <name evidence="1" type="ORF">ACHIPZ_17285</name>
</gene>
<name>A0ABW7JPK0_9NOCA</name>
<reference evidence="1 2" key="1">
    <citation type="submission" date="2024-10" db="EMBL/GenBank/DDBJ databases">
        <authorList>
            <person name="Riesco R."/>
        </authorList>
    </citation>
    <scope>NUCLEOTIDE SEQUENCE [LARGE SCALE GENOMIC DNA]</scope>
    <source>
        <strain evidence="1 2">NCIMB 15449</strain>
    </source>
</reference>
<evidence type="ECO:0000313" key="2">
    <source>
        <dbReference type="Proteomes" id="UP001609175"/>
    </source>
</evidence>